<dbReference type="Pfam" id="PF11446">
    <property type="entry name" value="DUF2897"/>
    <property type="match status" value="1"/>
</dbReference>
<protein>
    <submittedName>
        <fullName evidence="3">DUF2897 family protein</fullName>
    </submittedName>
</protein>
<feature type="transmembrane region" description="Helical" evidence="2">
    <location>
        <begin position="6"/>
        <end position="24"/>
    </location>
</feature>
<dbReference type="EMBL" id="JAAAWN010000034">
    <property type="protein sequence ID" value="NDV93007.1"/>
    <property type="molecule type" value="Genomic_DNA"/>
</dbReference>
<proteinExistence type="predicted"/>
<comment type="caution">
    <text evidence="3">The sequence shown here is derived from an EMBL/GenBank/DDBJ whole genome shotgun (WGS) entry which is preliminary data.</text>
</comment>
<keyword evidence="4" id="KW-1185">Reference proteome</keyword>
<name>A0A7X5LP62_9ALTE</name>
<evidence type="ECO:0000256" key="2">
    <source>
        <dbReference type="SAM" id="Phobius"/>
    </source>
</evidence>
<sequence length="76" mass="8709">MELTWVIVIIVLVLGVIVSNITLLKYSAKFKFPTPLPKDKNGEEKNGEVNSAEQTEDSTKPKDRRRNGFDDEEDDW</sequence>
<evidence type="ECO:0000313" key="4">
    <source>
        <dbReference type="Proteomes" id="UP000470213"/>
    </source>
</evidence>
<feature type="compositionally biased region" description="Basic and acidic residues" evidence="1">
    <location>
        <begin position="37"/>
        <end position="47"/>
    </location>
</feature>
<keyword evidence="2" id="KW-0472">Membrane</keyword>
<feature type="compositionally biased region" description="Basic and acidic residues" evidence="1">
    <location>
        <begin position="57"/>
        <end position="69"/>
    </location>
</feature>
<accession>A0A7X5LP62</accession>
<feature type="region of interest" description="Disordered" evidence="1">
    <location>
        <begin position="32"/>
        <end position="76"/>
    </location>
</feature>
<dbReference type="Proteomes" id="UP000470213">
    <property type="component" value="Unassembled WGS sequence"/>
</dbReference>
<organism evidence="3 4">
    <name type="scientific">Alteromonas profundi</name>
    <dbReference type="NCBI Taxonomy" id="2696062"/>
    <lineage>
        <taxon>Bacteria</taxon>
        <taxon>Pseudomonadati</taxon>
        <taxon>Pseudomonadota</taxon>
        <taxon>Gammaproteobacteria</taxon>
        <taxon>Alteromonadales</taxon>
        <taxon>Alteromonadaceae</taxon>
        <taxon>Alteromonas/Salinimonas group</taxon>
        <taxon>Alteromonas</taxon>
    </lineage>
</organism>
<gene>
    <name evidence="3" type="ORF">GTH32_17705</name>
</gene>
<reference evidence="3 4" key="1">
    <citation type="submission" date="2020-01" db="EMBL/GenBank/DDBJ databases">
        <authorList>
            <person name="Chen J."/>
            <person name="Zhu S."/>
            <person name="Yang J."/>
        </authorList>
    </citation>
    <scope>NUCLEOTIDE SEQUENCE [LARGE SCALE GENOMIC DNA]</scope>
    <source>
        <strain evidence="3 4">345S023</strain>
    </source>
</reference>
<dbReference type="AlphaFoldDB" id="A0A7X5LP62"/>
<dbReference type="InterPro" id="IPR021550">
    <property type="entry name" value="DUF2897"/>
</dbReference>
<dbReference type="RefSeq" id="WP_163088277.1">
    <property type="nucleotide sequence ID" value="NZ_JAAAWN010000034.1"/>
</dbReference>
<evidence type="ECO:0000256" key="1">
    <source>
        <dbReference type="SAM" id="MobiDB-lite"/>
    </source>
</evidence>
<keyword evidence="2" id="KW-1133">Transmembrane helix</keyword>
<evidence type="ECO:0000313" key="3">
    <source>
        <dbReference type="EMBL" id="NDV93007.1"/>
    </source>
</evidence>
<keyword evidence="2" id="KW-0812">Transmembrane</keyword>